<name>A0A1C3ERR7_9GAMM</name>
<dbReference type="RefSeq" id="WP_068898885.1">
    <property type="nucleotide sequence ID" value="NZ_JBHUIF010000032.1"/>
</dbReference>
<dbReference type="Pfam" id="PF11993">
    <property type="entry name" value="VC2046"/>
    <property type="match status" value="1"/>
</dbReference>
<dbReference type="AlphaFoldDB" id="A0A1C3ERR7"/>
<organism evidence="1 2">
    <name type="scientific">Veronia pacifica</name>
    <dbReference type="NCBI Taxonomy" id="1080227"/>
    <lineage>
        <taxon>Bacteria</taxon>
        <taxon>Pseudomonadati</taxon>
        <taxon>Pseudomonadota</taxon>
        <taxon>Gammaproteobacteria</taxon>
        <taxon>Vibrionales</taxon>
        <taxon>Vibrionaceae</taxon>
        <taxon>Veronia</taxon>
    </lineage>
</organism>
<keyword evidence="2" id="KW-1185">Reference proteome</keyword>
<gene>
    <name evidence="1" type="ORF">A8L45_02550</name>
</gene>
<sequence>MQLHTLDKAALISDIQLGDKLNHAVSQGRRSDFALMLALLSGDSTETEPVEVVCTEEKTDDELRRLFQLSEPERLSADSLDYERAEQQSHAFHYAGLTSAKLSGYVSPPALHFPAEGTHNLGEDVYHNLSGHQRRRLSGEKSKETGLDPANLYRQLNEARRFKEINSYA</sequence>
<protein>
    <submittedName>
        <fullName evidence="1">Queuosine biosynthesis protein QueD</fullName>
    </submittedName>
</protein>
<dbReference type="InterPro" id="IPR021879">
    <property type="entry name" value="VC2046_fam"/>
</dbReference>
<proteinExistence type="predicted"/>
<evidence type="ECO:0000313" key="2">
    <source>
        <dbReference type="Proteomes" id="UP000094936"/>
    </source>
</evidence>
<evidence type="ECO:0000313" key="1">
    <source>
        <dbReference type="EMBL" id="ODA35930.1"/>
    </source>
</evidence>
<dbReference type="OrthoDB" id="7061360at2"/>
<dbReference type="Proteomes" id="UP000094936">
    <property type="component" value="Unassembled WGS sequence"/>
</dbReference>
<comment type="caution">
    <text evidence="1">The sequence shown here is derived from an EMBL/GenBank/DDBJ whole genome shotgun (WGS) entry which is preliminary data.</text>
</comment>
<dbReference type="EMBL" id="LYBM01000002">
    <property type="protein sequence ID" value="ODA35930.1"/>
    <property type="molecule type" value="Genomic_DNA"/>
</dbReference>
<accession>A0A1C3ERR7</accession>
<reference evidence="1 2" key="1">
    <citation type="submission" date="2016-05" db="EMBL/GenBank/DDBJ databases">
        <title>Genomic Taxonomy of the Vibrionaceae.</title>
        <authorList>
            <person name="Gomez-Gil B."/>
            <person name="Enciso-Ibarra J."/>
        </authorList>
    </citation>
    <scope>NUCLEOTIDE SEQUENCE [LARGE SCALE GENOMIC DNA]</scope>
    <source>
        <strain evidence="1 2">CAIM 1920</strain>
    </source>
</reference>